<dbReference type="OrthoDB" id="2086898at2"/>
<dbReference type="GO" id="GO:0003677">
    <property type="term" value="F:DNA binding"/>
    <property type="evidence" value="ECO:0007669"/>
    <property type="project" value="InterPro"/>
</dbReference>
<dbReference type="Proteomes" id="UP000190140">
    <property type="component" value="Unassembled WGS sequence"/>
</dbReference>
<accession>A0A1V4I4T9</accession>
<evidence type="ECO:0000313" key="3">
    <source>
        <dbReference type="Proteomes" id="UP000190140"/>
    </source>
</evidence>
<evidence type="ECO:0000259" key="1">
    <source>
        <dbReference type="PROSITE" id="PS50943"/>
    </source>
</evidence>
<dbReference type="Gene3D" id="1.10.260.40">
    <property type="entry name" value="lambda repressor-like DNA-binding domains"/>
    <property type="match status" value="2"/>
</dbReference>
<dbReference type="EMBL" id="MZGW01000009">
    <property type="protein sequence ID" value="OPJ54998.1"/>
    <property type="molecule type" value="Genomic_DNA"/>
</dbReference>
<name>A0A1V4I4T9_9FIRM</name>
<dbReference type="InterPro" id="IPR001387">
    <property type="entry name" value="Cro/C1-type_HTH"/>
</dbReference>
<dbReference type="AlphaFoldDB" id="A0A1V4I4T9"/>
<evidence type="ECO:0000313" key="2">
    <source>
        <dbReference type="EMBL" id="OPJ54998.1"/>
    </source>
</evidence>
<dbReference type="PROSITE" id="PS50943">
    <property type="entry name" value="HTH_CROC1"/>
    <property type="match status" value="1"/>
</dbReference>
<dbReference type="InterPro" id="IPR010982">
    <property type="entry name" value="Lambda_DNA-bd_dom_sf"/>
</dbReference>
<feature type="domain" description="HTH cro/C1-type" evidence="1">
    <location>
        <begin position="137"/>
        <end position="158"/>
    </location>
</feature>
<comment type="caution">
    <text evidence="2">The sequence shown here is derived from an EMBL/GenBank/DDBJ whole genome shotgun (WGS) entry which is preliminary data.</text>
</comment>
<dbReference type="CDD" id="cd00093">
    <property type="entry name" value="HTH_XRE"/>
    <property type="match status" value="1"/>
</dbReference>
<dbReference type="RefSeq" id="WP_079413280.1">
    <property type="nucleotide sequence ID" value="NZ_MZGW01000009.1"/>
</dbReference>
<reference evidence="2 3" key="1">
    <citation type="submission" date="2017-03" db="EMBL/GenBank/DDBJ databases">
        <title>Genome sequence of Clostridium thermoalcaliphilum DSM 7309.</title>
        <authorList>
            <person name="Poehlein A."/>
            <person name="Daniel R."/>
        </authorList>
    </citation>
    <scope>NUCLEOTIDE SEQUENCE [LARGE SCALE GENOMIC DNA]</scope>
    <source>
        <strain evidence="2 3">DSM 7309</strain>
    </source>
</reference>
<organism evidence="2 3">
    <name type="scientific">Alkalithermobacter paradoxus</name>
    <dbReference type="NCBI Taxonomy" id="29349"/>
    <lineage>
        <taxon>Bacteria</taxon>
        <taxon>Bacillati</taxon>
        <taxon>Bacillota</taxon>
        <taxon>Clostridia</taxon>
        <taxon>Peptostreptococcales</taxon>
        <taxon>Tepidibacteraceae</taxon>
        <taxon>Alkalithermobacter</taxon>
    </lineage>
</organism>
<proteinExistence type="predicted"/>
<sequence>MEIKQMLSMQFFVSNLNNYISYKGFLTVRELADFLSINYNRLVSWLNFQRTPPLAVLDKIANKMQIYSKDLIGRQIDFNSYGFIGGIENLSNVQFCINLRKYLNKYDIKTASDFVAYFDGVFSEHTYYSYFKNSNSKTPSLKSLETISRFLEVKPSQLIE</sequence>
<keyword evidence="3" id="KW-1185">Reference proteome</keyword>
<protein>
    <recommendedName>
        <fullName evidence="1">HTH cro/C1-type domain-containing protein</fullName>
    </recommendedName>
</protein>
<gene>
    <name evidence="2" type="ORF">CLOTH_18100</name>
</gene>
<dbReference type="STRING" id="29349.CLOTH_18100"/>